<dbReference type="AlphaFoldDB" id="A0A2V5K3U9"/>
<evidence type="ECO:0000313" key="3">
    <source>
        <dbReference type="Proteomes" id="UP000247476"/>
    </source>
</evidence>
<dbReference type="InterPro" id="IPR014729">
    <property type="entry name" value="Rossmann-like_a/b/a_fold"/>
</dbReference>
<keyword evidence="3" id="KW-1185">Reference proteome</keyword>
<dbReference type="OrthoDB" id="9782395at2"/>
<sequence>MSFPFDCISDFMFFETEIGPSDAILIPGAGQPALMERAAALYHRGIAPLIVPSGGATPNVETTEWAFLRDIGVSLGVPPDAILKEDRAAHTFENARFSLDVLRRHGVSPRKVVLVCKNYHARRALLTYQFVFPEETVFYVSPIVDRSGTTKDNWFRDDDRIKRVMDELEKLGKYFRGQISNWA</sequence>
<dbReference type="Pfam" id="PF02698">
    <property type="entry name" value="DUF218"/>
    <property type="match status" value="1"/>
</dbReference>
<accession>A0A2V5K3U9</accession>
<dbReference type="PANTHER" id="PTHR30336:SF20">
    <property type="entry name" value="DUF218 DOMAIN-CONTAINING PROTEIN"/>
    <property type="match status" value="1"/>
</dbReference>
<name>A0A2V5K3U9_9BACL</name>
<dbReference type="GO" id="GO:0005886">
    <property type="term" value="C:plasma membrane"/>
    <property type="evidence" value="ECO:0007669"/>
    <property type="project" value="TreeGrafter"/>
</dbReference>
<dbReference type="InterPro" id="IPR003848">
    <property type="entry name" value="DUF218"/>
</dbReference>
<comment type="caution">
    <text evidence="2">The sequence shown here is derived from an EMBL/GenBank/DDBJ whole genome shotgun (WGS) entry which is preliminary data.</text>
</comment>
<dbReference type="CDD" id="cd06259">
    <property type="entry name" value="YdcF-like"/>
    <property type="match status" value="1"/>
</dbReference>
<organism evidence="2 3">
    <name type="scientific">Paenibacillus flagellatus</name>
    <dbReference type="NCBI Taxonomy" id="2211139"/>
    <lineage>
        <taxon>Bacteria</taxon>
        <taxon>Bacillati</taxon>
        <taxon>Bacillota</taxon>
        <taxon>Bacilli</taxon>
        <taxon>Bacillales</taxon>
        <taxon>Paenibacillaceae</taxon>
        <taxon>Paenibacillus</taxon>
    </lineage>
</organism>
<dbReference type="PANTHER" id="PTHR30336">
    <property type="entry name" value="INNER MEMBRANE PROTEIN, PROBABLE PERMEASE"/>
    <property type="match status" value="1"/>
</dbReference>
<dbReference type="Gene3D" id="3.40.50.620">
    <property type="entry name" value="HUPs"/>
    <property type="match status" value="1"/>
</dbReference>
<dbReference type="EMBL" id="QJVJ01000006">
    <property type="protein sequence ID" value="PYI53901.1"/>
    <property type="molecule type" value="Genomic_DNA"/>
</dbReference>
<gene>
    <name evidence="2" type="ORF">DLM86_15210</name>
</gene>
<evidence type="ECO:0000259" key="1">
    <source>
        <dbReference type="Pfam" id="PF02698"/>
    </source>
</evidence>
<evidence type="ECO:0000313" key="2">
    <source>
        <dbReference type="EMBL" id="PYI53901.1"/>
    </source>
</evidence>
<reference evidence="2 3" key="1">
    <citation type="submission" date="2018-05" db="EMBL/GenBank/DDBJ databases">
        <title>Paenibacillus flagellatus sp. nov., isolated from selenium mineral soil.</title>
        <authorList>
            <person name="Dai X."/>
        </authorList>
    </citation>
    <scope>NUCLEOTIDE SEQUENCE [LARGE SCALE GENOMIC DNA]</scope>
    <source>
        <strain evidence="2 3">DXL2</strain>
    </source>
</reference>
<dbReference type="InterPro" id="IPR051599">
    <property type="entry name" value="Cell_Envelope_Assoc"/>
</dbReference>
<dbReference type="Proteomes" id="UP000247476">
    <property type="component" value="Unassembled WGS sequence"/>
</dbReference>
<feature type="domain" description="DUF218" evidence="1">
    <location>
        <begin position="22"/>
        <end position="131"/>
    </location>
</feature>
<dbReference type="RefSeq" id="WP_110840886.1">
    <property type="nucleotide sequence ID" value="NZ_QJVJ01000006.1"/>
</dbReference>
<proteinExistence type="predicted"/>
<protein>
    <recommendedName>
        <fullName evidence="1">DUF218 domain-containing protein</fullName>
    </recommendedName>
</protein>